<dbReference type="PROSITE" id="PS51186">
    <property type="entry name" value="GNAT"/>
    <property type="match status" value="1"/>
</dbReference>
<comment type="caution">
    <text evidence="2">The sequence shown here is derived from an EMBL/GenBank/DDBJ whole genome shotgun (WGS) entry which is preliminary data.</text>
</comment>
<name>A0ABU6DUF1_9GAMM</name>
<dbReference type="RefSeq" id="WP_325775648.1">
    <property type="nucleotide sequence ID" value="NZ_VTDN01000007.1"/>
</dbReference>
<protein>
    <submittedName>
        <fullName evidence="2">GNAT family N-acetyltransferase</fullName>
    </submittedName>
</protein>
<keyword evidence="3" id="KW-1185">Reference proteome</keyword>
<gene>
    <name evidence="2" type="ORF">I2F25_09490</name>
</gene>
<evidence type="ECO:0000259" key="1">
    <source>
        <dbReference type="PROSITE" id="PS51186"/>
    </source>
</evidence>
<accession>A0ABU6DUF1</accession>
<dbReference type="EMBL" id="VTDN01000007">
    <property type="protein sequence ID" value="MEB5477272.1"/>
    <property type="molecule type" value="Genomic_DNA"/>
</dbReference>
<dbReference type="InterPro" id="IPR016181">
    <property type="entry name" value="Acyl_CoA_acyltransferase"/>
</dbReference>
<dbReference type="Pfam" id="PF00583">
    <property type="entry name" value="Acetyltransf_1"/>
    <property type="match status" value="1"/>
</dbReference>
<dbReference type="InterPro" id="IPR000182">
    <property type="entry name" value="GNAT_dom"/>
</dbReference>
<organism evidence="2 3">
    <name type="scientific">Acinetobacter pollinis</name>
    <dbReference type="NCBI Taxonomy" id="2605270"/>
    <lineage>
        <taxon>Bacteria</taxon>
        <taxon>Pseudomonadati</taxon>
        <taxon>Pseudomonadota</taxon>
        <taxon>Gammaproteobacteria</taxon>
        <taxon>Moraxellales</taxon>
        <taxon>Moraxellaceae</taxon>
        <taxon>Acinetobacter</taxon>
    </lineage>
</organism>
<proteinExistence type="predicted"/>
<evidence type="ECO:0000313" key="2">
    <source>
        <dbReference type="EMBL" id="MEB5477272.1"/>
    </source>
</evidence>
<sequence length="150" mass="17157">MKLRVANLQDIPTLVQFGHAFMQESPHYQRRKYDQKQAENHFKQVLKTGALFVVEQGNLICGGFAGGTGIDWFNGEKIAFDYVMYVKPEYRKTRCAYLLVQAFLNWAQIIGADRVQCGTTTGIESRGCIRLYQHFGLSEYGTLLDMELHP</sequence>
<reference evidence="2 3" key="1">
    <citation type="submission" date="2019-08" db="EMBL/GenBank/DDBJ databases">
        <title>Five species of Acinetobacter isolated from floral nectar and animal pollinators.</title>
        <authorList>
            <person name="Hendry T.A."/>
        </authorList>
    </citation>
    <scope>NUCLEOTIDE SEQUENCE [LARGE SCALE GENOMIC DNA]</scope>
    <source>
        <strain evidence="2 3">MD18.27</strain>
    </source>
</reference>
<evidence type="ECO:0000313" key="3">
    <source>
        <dbReference type="Proteomes" id="UP001339883"/>
    </source>
</evidence>
<dbReference type="SUPFAM" id="SSF55729">
    <property type="entry name" value="Acyl-CoA N-acyltransferases (Nat)"/>
    <property type="match status" value="1"/>
</dbReference>
<feature type="domain" description="N-acetyltransferase" evidence="1">
    <location>
        <begin position="1"/>
        <end position="150"/>
    </location>
</feature>
<dbReference type="Proteomes" id="UP001339883">
    <property type="component" value="Unassembled WGS sequence"/>
</dbReference>
<dbReference type="Gene3D" id="3.40.630.30">
    <property type="match status" value="1"/>
</dbReference>